<evidence type="ECO:0000313" key="8">
    <source>
        <dbReference type="Proteomes" id="UP001175261"/>
    </source>
</evidence>
<accession>A0AA39GSQ2</accession>
<name>A0AA39GSQ2_SARSR</name>
<keyword evidence="2 5" id="KW-0812">Transmembrane</keyword>
<evidence type="ECO:0000256" key="4">
    <source>
        <dbReference type="ARBA" id="ARBA00023136"/>
    </source>
</evidence>
<dbReference type="InterPro" id="IPR050307">
    <property type="entry name" value="Sterol_Desaturase_Related"/>
</dbReference>
<keyword evidence="4 5" id="KW-0472">Membrane</keyword>
<feature type="domain" description="Fatty acid hydroxylase" evidence="6">
    <location>
        <begin position="186"/>
        <end position="332"/>
    </location>
</feature>
<organism evidence="7 8">
    <name type="scientific">Sarocladium strictum</name>
    <name type="common">Black bundle disease fungus</name>
    <name type="synonym">Acremonium strictum</name>
    <dbReference type="NCBI Taxonomy" id="5046"/>
    <lineage>
        <taxon>Eukaryota</taxon>
        <taxon>Fungi</taxon>
        <taxon>Dikarya</taxon>
        <taxon>Ascomycota</taxon>
        <taxon>Pezizomycotina</taxon>
        <taxon>Sordariomycetes</taxon>
        <taxon>Hypocreomycetidae</taxon>
        <taxon>Hypocreales</taxon>
        <taxon>Sarocladiaceae</taxon>
        <taxon>Sarocladium</taxon>
    </lineage>
</organism>
<evidence type="ECO:0000256" key="2">
    <source>
        <dbReference type="ARBA" id="ARBA00022692"/>
    </source>
</evidence>
<dbReference type="GO" id="GO:0008610">
    <property type="term" value="P:lipid biosynthetic process"/>
    <property type="evidence" value="ECO:0007669"/>
    <property type="project" value="InterPro"/>
</dbReference>
<protein>
    <recommendedName>
        <fullName evidence="6">Fatty acid hydroxylase domain-containing protein</fullName>
    </recommendedName>
</protein>
<gene>
    <name evidence="7" type="ORF">NLU13_2382</name>
</gene>
<dbReference type="GO" id="GO:0005506">
    <property type="term" value="F:iron ion binding"/>
    <property type="evidence" value="ECO:0007669"/>
    <property type="project" value="InterPro"/>
</dbReference>
<keyword evidence="3 5" id="KW-1133">Transmembrane helix</keyword>
<dbReference type="Pfam" id="PF04116">
    <property type="entry name" value="FA_hydroxylase"/>
    <property type="match status" value="1"/>
</dbReference>
<dbReference type="EMBL" id="JAPDFR010000001">
    <property type="protein sequence ID" value="KAK0392888.1"/>
    <property type="molecule type" value="Genomic_DNA"/>
</dbReference>
<keyword evidence="8" id="KW-1185">Reference proteome</keyword>
<comment type="subcellular location">
    <subcellularLocation>
        <location evidence="1">Membrane</location>
    </subcellularLocation>
</comment>
<feature type="transmembrane region" description="Helical" evidence="5">
    <location>
        <begin position="95"/>
        <end position="113"/>
    </location>
</feature>
<dbReference type="PANTHER" id="PTHR11863">
    <property type="entry name" value="STEROL DESATURASE"/>
    <property type="match status" value="1"/>
</dbReference>
<evidence type="ECO:0000256" key="3">
    <source>
        <dbReference type="ARBA" id="ARBA00022989"/>
    </source>
</evidence>
<evidence type="ECO:0000313" key="7">
    <source>
        <dbReference type="EMBL" id="KAK0392888.1"/>
    </source>
</evidence>
<sequence>MSAPKPDPGDSVVSTWRRQDKSSWTWHHWMIEILNIHHTNLDEAIPKHAKTEKLPYMKQWSHHVWLLCYSVATLGVHQALLAVSGYREPSRWLVGAYYFTAFQLVLTQEVHILRRFSHTYGFLDGDKHDRNDVPDVGVARAVGSLLKTLGGRIAMTMFLTYRSSQAPLDVMVQPSWWAWLAVKIAAYGVVLDLYFYWYHRLMHEVPFLWRFHRKHHLVKHPVPLLTAYADDEQEFFDMVGIPFLTYCTLRALGLPLGFYDWWVCHLFIAYTEVWGHSGLRLYMVPPSPIDWLLLLLDLDLTIEDHDLHHRKGWRRSHNYCKQTRLWDAVFGTTTGRVEVAKNNIDLGHEVRMPLF</sequence>
<comment type="caution">
    <text evidence="7">The sequence shown here is derived from an EMBL/GenBank/DDBJ whole genome shotgun (WGS) entry which is preliminary data.</text>
</comment>
<dbReference type="GO" id="GO:0016020">
    <property type="term" value="C:membrane"/>
    <property type="evidence" value="ECO:0007669"/>
    <property type="project" value="UniProtKB-SubCell"/>
</dbReference>
<reference evidence="7" key="1">
    <citation type="submission" date="2022-10" db="EMBL/GenBank/DDBJ databases">
        <title>Determination and structural analysis of whole genome sequence of Sarocladium strictum F4-1.</title>
        <authorList>
            <person name="Hu L."/>
            <person name="Jiang Y."/>
        </authorList>
    </citation>
    <scope>NUCLEOTIDE SEQUENCE</scope>
    <source>
        <strain evidence="7">F4-1</strain>
    </source>
</reference>
<evidence type="ECO:0000256" key="1">
    <source>
        <dbReference type="ARBA" id="ARBA00004370"/>
    </source>
</evidence>
<dbReference type="InterPro" id="IPR006694">
    <property type="entry name" value="Fatty_acid_hydroxylase"/>
</dbReference>
<dbReference type="AlphaFoldDB" id="A0AA39GSQ2"/>
<dbReference type="GO" id="GO:0016491">
    <property type="term" value="F:oxidoreductase activity"/>
    <property type="evidence" value="ECO:0007669"/>
    <property type="project" value="InterPro"/>
</dbReference>
<dbReference type="Proteomes" id="UP001175261">
    <property type="component" value="Unassembled WGS sequence"/>
</dbReference>
<proteinExistence type="predicted"/>
<feature type="transmembrane region" description="Helical" evidence="5">
    <location>
        <begin position="64"/>
        <end position="83"/>
    </location>
</feature>
<evidence type="ECO:0000256" key="5">
    <source>
        <dbReference type="SAM" id="Phobius"/>
    </source>
</evidence>
<evidence type="ECO:0000259" key="6">
    <source>
        <dbReference type="Pfam" id="PF04116"/>
    </source>
</evidence>
<feature type="transmembrane region" description="Helical" evidence="5">
    <location>
        <begin position="176"/>
        <end position="197"/>
    </location>
</feature>